<evidence type="ECO:0000313" key="2">
    <source>
        <dbReference type="EMBL" id="QHI68821.1"/>
    </source>
</evidence>
<evidence type="ECO:0000256" key="1">
    <source>
        <dbReference type="SAM" id="MobiDB-lite"/>
    </source>
</evidence>
<dbReference type="AlphaFoldDB" id="A0A6P1M4P9"/>
<dbReference type="KEGG" id="taer:GT409_04940"/>
<dbReference type="EMBL" id="CP047593">
    <property type="protein sequence ID" value="QHI68821.1"/>
    <property type="molecule type" value="Genomic_DNA"/>
</dbReference>
<reference evidence="2 3" key="1">
    <citation type="submission" date="2020-01" db="EMBL/GenBank/DDBJ databases">
        <title>Ponticoccus aerotolerans gen. nov., sp. nov., an anaerobic bacterium and proposal of Ponticoccusceae fam. nov., Ponticoccusles ord. nov. and Ponticoccuse classis nov. in the phylum Kiritimatiellaeota.</title>
        <authorList>
            <person name="Zhou L.Y."/>
            <person name="Du Z.J."/>
        </authorList>
    </citation>
    <scope>NUCLEOTIDE SEQUENCE [LARGE SCALE GENOMIC DNA]</scope>
    <source>
        <strain evidence="2 3">S-5007</strain>
    </source>
</reference>
<dbReference type="Proteomes" id="UP000464954">
    <property type="component" value="Chromosome"/>
</dbReference>
<sequence length="210" mass="23598">MKLMISIFILLVCTWTAAATGEGFERYKIIIDKHPFGEDPPEADTVQVAPGQSFAKNLRLSMLFEGPNGDVRVGIIDKAEKKNYILNIGEIQNGIELIEADINKSEAMLKKGNEVALFKLEEGAPEPVSKQQQQSRQSSYAERRRALLKKIEERRKEEEPKQPQLTGEALRKHLEEVQMDAIRTGKPPLPMPLTPEMDAQLVQEGVLPPQ</sequence>
<accession>A0A6P1M4P9</accession>
<organism evidence="2 3">
    <name type="scientific">Tichowtungia aerotolerans</name>
    <dbReference type="NCBI Taxonomy" id="2697043"/>
    <lineage>
        <taxon>Bacteria</taxon>
        <taxon>Pseudomonadati</taxon>
        <taxon>Kiritimatiellota</taxon>
        <taxon>Tichowtungiia</taxon>
        <taxon>Tichowtungiales</taxon>
        <taxon>Tichowtungiaceae</taxon>
        <taxon>Tichowtungia</taxon>
    </lineage>
</organism>
<proteinExistence type="predicted"/>
<feature type="compositionally biased region" description="Low complexity" evidence="1">
    <location>
        <begin position="129"/>
        <end position="140"/>
    </location>
</feature>
<dbReference type="RefSeq" id="WP_160627508.1">
    <property type="nucleotide sequence ID" value="NZ_CP047593.1"/>
</dbReference>
<feature type="compositionally biased region" description="Basic and acidic residues" evidence="1">
    <location>
        <begin position="141"/>
        <end position="161"/>
    </location>
</feature>
<gene>
    <name evidence="2" type="ORF">GT409_04940</name>
</gene>
<keyword evidence="3" id="KW-1185">Reference proteome</keyword>
<protein>
    <submittedName>
        <fullName evidence="2">Uncharacterized protein</fullName>
    </submittedName>
</protein>
<evidence type="ECO:0000313" key="3">
    <source>
        <dbReference type="Proteomes" id="UP000464954"/>
    </source>
</evidence>
<name>A0A6P1M4P9_9BACT</name>
<feature type="region of interest" description="Disordered" evidence="1">
    <location>
        <begin position="123"/>
        <end position="174"/>
    </location>
</feature>